<organism evidence="3">
    <name type="scientific">Eucalyptus grandis</name>
    <name type="common">Flooded gum</name>
    <dbReference type="NCBI Taxonomy" id="71139"/>
    <lineage>
        <taxon>Eukaryota</taxon>
        <taxon>Viridiplantae</taxon>
        <taxon>Streptophyta</taxon>
        <taxon>Embryophyta</taxon>
        <taxon>Tracheophyta</taxon>
        <taxon>Spermatophyta</taxon>
        <taxon>Magnoliopsida</taxon>
        <taxon>eudicotyledons</taxon>
        <taxon>Gunneridae</taxon>
        <taxon>Pentapetalae</taxon>
        <taxon>rosids</taxon>
        <taxon>malvids</taxon>
        <taxon>Myrtales</taxon>
        <taxon>Myrtaceae</taxon>
        <taxon>Myrtoideae</taxon>
        <taxon>Eucalypteae</taxon>
        <taxon>Eucalyptus</taxon>
    </lineage>
</organism>
<dbReference type="PANTHER" id="PTHR33463:SF145">
    <property type="entry name" value="NB-ARC DOMAIN-CONTAINING PROTEIN"/>
    <property type="match status" value="1"/>
</dbReference>
<dbReference type="EMBL" id="KK198759">
    <property type="protein sequence ID" value="KCW62826.1"/>
    <property type="molecule type" value="Genomic_DNA"/>
</dbReference>
<dbReference type="PANTHER" id="PTHR33463">
    <property type="entry name" value="NB-ARC DOMAIN-CONTAINING PROTEIN-RELATED"/>
    <property type="match status" value="1"/>
</dbReference>
<evidence type="ECO:0000259" key="2">
    <source>
        <dbReference type="Pfam" id="PF23247"/>
    </source>
</evidence>
<dbReference type="InterPro" id="IPR057135">
    <property type="entry name" value="At4g27190-like_LRR"/>
</dbReference>
<protein>
    <recommendedName>
        <fullName evidence="2">Disease resistance protein At4g27190-like leucine-rich repeats domain-containing protein</fullName>
    </recommendedName>
</protein>
<sequence>MVGLLGPEETLYSERSLKYSNLRVLTIRESKSWSKNVEILSRLTNLTLERLPNLQCVCKQDVKLQGISILRNLRDLYIYETGLSFLFSVSVAKCLREIRTITVSGCPNMKAVIMDEGRNEGTYDIIEFPLLDYLSIDKCWMGKFFRYPCEKKELVTTTSYPQDAYSDSFFDQKVTFPNITKLKIDGIECKELWNNQIPTNSFQKLESLELRNCDSLQRIATSDMWKKLQRCLKKLEVISCRSIQIIYEGNGMDIETSELRRLVLRNLRNLWCIWPYDSLPNIPFPNLREVEAERCPCLEVLLPTFTAKFLGQIKDLVVESCENMKLIASHEKWEEANGTTITFSELTVLRLFELPKFKSFLPEKYSLKFPCSKDFPSLRVLSIESCGSKPDQVLGVWPRPYFLPHECHGNEDSACHII</sequence>
<evidence type="ECO:0000256" key="1">
    <source>
        <dbReference type="ARBA" id="ARBA00022821"/>
    </source>
</evidence>
<keyword evidence="1" id="KW-0611">Plant defense</keyword>
<accession>A0A059BA97</accession>
<dbReference type="Pfam" id="PF23247">
    <property type="entry name" value="LRR_RPS2"/>
    <property type="match status" value="2"/>
</dbReference>
<gene>
    <name evidence="3" type="ORF">EUGRSUZ_G00418</name>
</gene>
<reference evidence="3" key="1">
    <citation type="submission" date="2013-07" db="EMBL/GenBank/DDBJ databases">
        <title>The genome of Eucalyptus grandis.</title>
        <authorList>
            <person name="Schmutz J."/>
            <person name="Hayes R."/>
            <person name="Myburg A."/>
            <person name="Tuskan G."/>
            <person name="Grattapaglia D."/>
            <person name="Rokhsar D.S."/>
        </authorList>
    </citation>
    <scope>NUCLEOTIDE SEQUENCE</scope>
    <source>
        <tissue evidence="3">Leaf extractions</tissue>
    </source>
</reference>
<dbReference type="Gramene" id="KCW62826">
    <property type="protein sequence ID" value="KCW62826"/>
    <property type="gene ID" value="EUGRSUZ_G00418"/>
</dbReference>
<dbReference type="SUPFAM" id="SSF52047">
    <property type="entry name" value="RNI-like"/>
    <property type="match status" value="1"/>
</dbReference>
<feature type="domain" description="Disease resistance protein At4g27190-like leucine-rich repeats" evidence="2">
    <location>
        <begin position="180"/>
        <end position="322"/>
    </location>
</feature>
<dbReference type="AlphaFoldDB" id="A0A059BA97"/>
<proteinExistence type="predicted"/>
<dbReference type="OMA" id="KCEFLAE"/>
<evidence type="ECO:0000313" key="3">
    <source>
        <dbReference type="EMBL" id="KCW62826.1"/>
    </source>
</evidence>
<dbReference type="EMBL" id="KK198759">
    <property type="protein sequence ID" value="KCW62825.1"/>
    <property type="molecule type" value="Genomic_DNA"/>
</dbReference>
<name>A0A059BA97_EUCGR</name>
<dbReference type="InterPro" id="IPR032675">
    <property type="entry name" value="LRR_dom_sf"/>
</dbReference>
<dbReference type="Gramene" id="KCW62825">
    <property type="protein sequence ID" value="KCW62825"/>
    <property type="gene ID" value="EUGRSUZ_G00418"/>
</dbReference>
<dbReference type="InterPro" id="IPR050905">
    <property type="entry name" value="Plant_NBS-LRR"/>
</dbReference>
<dbReference type="Gene3D" id="3.80.10.10">
    <property type="entry name" value="Ribonuclease Inhibitor"/>
    <property type="match status" value="1"/>
</dbReference>
<feature type="domain" description="Disease resistance protein At4g27190-like leucine-rich repeats" evidence="2">
    <location>
        <begin position="33"/>
        <end position="106"/>
    </location>
</feature>